<evidence type="ECO:0000313" key="1">
    <source>
        <dbReference type="EMBL" id="STX50474.1"/>
    </source>
</evidence>
<dbReference type="EMBL" id="UGOD01000001">
    <property type="protein sequence ID" value="STX50474.1"/>
    <property type="molecule type" value="Genomic_DNA"/>
</dbReference>
<sequence>MKTKEKPIFADKNPRYIPVPDWDKYHHWPTIAALRSYIFNKKTNGFEKVVIKLGKRVLINEAAFFEWVASHSKGE</sequence>
<evidence type="ECO:0008006" key="3">
    <source>
        <dbReference type="Google" id="ProtNLM"/>
    </source>
</evidence>
<organism evidence="1 2">
    <name type="scientific">Legionella busanensis</name>
    <dbReference type="NCBI Taxonomy" id="190655"/>
    <lineage>
        <taxon>Bacteria</taxon>
        <taxon>Pseudomonadati</taxon>
        <taxon>Pseudomonadota</taxon>
        <taxon>Gammaproteobacteria</taxon>
        <taxon>Legionellales</taxon>
        <taxon>Legionellaceae</taxon>
        <taxon>Legionella</taxon>
    </lineage>
</organism>
<accession>A0A378JH70</accession>
<dbReference type="Proteomes" id="UP000254794">
    <property type="component" value="Unassembled WGS sequence"/>
</dbReference>
<reference evidence="1 2" key="1">
    <citation type="submission" date="2018-06" db="EMBL/GenBank/DDBJ databases">
        <authorList>
            <consortium name="Pathogen Informatics"/>
            <person name="Doyle S."/>
        </authorList>
    </citation>
    <scope>NUCLEOTIDE SEQUENCE [LARGE SCALE GENOMIC DNA]</scope>
    <source>
        <strain evidence="1 2">NCTC13316</strain>
    </source>
</reference>
<evidence type="ECO:0000313" key="2">
    <source>
        <dbReference type="Proteomes" id="UP000254794"/>
    </source>
</evidence>
<gene>
    <name evidence="1" type="ORF">NCTC13316_00555</name>
</gene>
<name>A0A378JH70_9GAMM</name>
<dbReference type="OrthoDB" id="6064844at2"/>
<keyword evidence="2" id="KW-1185">Reference proteome</keyword>
<proteinExistence type="predicted"/>
<dbReference type="AlphaFoldDB" id="A0A378JH70"/>
<dbReference type="RefSeq" id="WP_115330189.1">
    <property type="nucleotide sequence ID" value="NZ_CAAAHP010000004.1"/>
</dbReference>
<protein>
    <recommendedName>
        <fullName evidence="3">DNA-binding protein</fullName>
    </recommendedName>
</protein>